<dbReference type="PANTHER" id="PTHR12774">
    <property type="entry name" value="PEROXISOMAL BIOGENESIS FACTOR 19"/>
    <property type="match status" value="1"/>
</dbReference>
<dbReference type="Pfam" id="PF04614">
    <property type="entry name" value="Pex19"/>
    <property type="match status" value="1"/>
</dbReference>
<comment type="caution">
    <text evidence="2">The sequence shown here is derived from an EMBL/GenBank/DDBJ whole genome shotgun (WGS) entry which is preliminary data.</text>
</comment>
<dbReference type="GO" id="GO:0045046">
    <property type="term" value="P:protein import into peroxisome membrane"/>
    <property type="evidence" value="ECO:0007669"/>
    <property type="project" value="TreeGrafter"/>
</dbReference>
<sequence length="338" mass="35022">MGSDLPAGSSSKPAAGATATPAAPASGPSSYRNPRVQDEDDDDDDLDDLDDVLDSFNAPPKPTLPAPAALGAGAGTDDLDDEDFEASLVEGMEALLRSLANEHPPGPAPDGKKLDTPSNKAVDGAAGLSSEEEEKAFQRAIEMMLSNEGMEALGLDDKANSPAAAGPSAAGATSFEDTIRKTMESINAGGANVGAGGDDTDLAALLRQLGSDPSALDGLGDEDDDLGGLLDGMMAQLMSKEVLEEPMAELAAKYPEYLAKPPSTVTPADLEKYRQQHKLVQQIVETFKKPGYTDERDGKEVARLVGEMQDLGGPPSEIMGDLPEGFVSGARGQMGEYS</sequence>
<reference evidence="2 3" key="1">
    <citation type="journal article" date="2019" name="PLoS Genet.">
        <title>Convergent evolution of linked mating-type loci in basidiomycete fungi.</title>
        <authorList>
            <person name="Sun S."/>
            <person name="Coelho M.A."/>
            <person name="Heitman J."/>
            <person name="Nowrousian M."/>
        </authorList>
    </citation>
    <scope>NUCLEOTIDE SEQUENCE [LARGE SCALE GENOMIC DNA]</scope>
    <source>
        <strain evidence="2 3">CBS 4282</strain>
    </source>
</reference>
<gene>
    <name evidence="2" type="ORF">VHUM_00347</name>
</gene>
<feature type="region of interest" description="Disordered" evidence="1">
    <location>
        <begin position="1"/>
        <end position="83"/>
    </location>
</feature>
<dbReference type="InterPro" id="IPR038322">
    <property type="entry name" value="Pex19_C_sf"/>
</dbReference>
<proteinExistence type="predicted"/>
<dbReference type="InterPro" id="IPR006708">
    <property type="entry name" value="Pex19"/>
</dbReference>
<protein>
    <submittedName>
        <fullName evidence="2">Uncharacterized protein</fullName>
    </submittedName>
</protein>
<evidence type="ECO:0000313" key="2">
    <source>
        <dbReference type="EMBL" id="TXT15844.1"/>
    </source>
</evidence>
<evidence type="ECO:0000256" key="1">
    <source>
        <dbReference type="SAM" id="MobiDB-lite"/>
    </source>
</evidence>
<dbReference type="GO" id="GO:0005778">
    <property type="term" value="C:peroxisomal membrane"/>
    <property type="evidence" value="ECO:0007669"/>
    <property type="project" value="TreeGrafter"/>
</dbReference>
<dbReference type="Proteomes" id="UP000473826">
    <property type="component" value="Unassembled WGS sequence"/>
</dbReference>
<dbReference type="PANTHER" id="PTHR12774:SF2">
    <property type="entry name" value="PEROXISOMAL BIOGENESIS FACTOR 19"/>
    <property type="match status" value="1"/>
</dbReference>
<dbReference type="AlphaFoldDB" id="A0A7D8Z7R9"/>
<feature type="compositionally biased region" description="Low complexity" evidence="1">
    <location>
        <begin position="1"/>
        <end position="30"/>
    </location>
</feature>
<keyword evidence="3" id="KW-1185">Reference proteome</keyword>
<name>A0A7D8Z7R9_VANHU</name>
<organism evidence="2 3">
    <name type="scientific">Vanrija humicola</name>
    <name type="common">Yeast</name>
    <name type="synonym">Cryptococcus humicola</name>
    <dbReference type="NCBI Taxonomy" id="5417"/>
    <lineage>
        <taxon>Eukaryota</taxon>
        <taxon>Fungi</taxon>
        <taxon>Dikarya</taxon>
        <taxon>Basidiomycota</taxon>
        <taxon>Agaricomycotina</taxon>
        <taxon>Tremellomycetes</taxon>
        <taxon>Trichosporonales</taxon>
        <taxon>Trichosporonaceae</taxon>
        <taxon>Vanrija</taxon>
    </lineage>
</organism>
<feature type="region of interest" description="Disordered" evidence="1">
    <location>
        <begin position="309"/>
        <end position="338"/>
    </location>
</feature>
<dbReference type="Gene3D" id="1.20.120.900">
    <property type="entry name" value="Pex19, mPTS binding domain"/>
    <property type="match status" value="1"/>
</dbReference>
<evidence type="ECO:0000313" key="3">
    <source>
        <dbReference type="Proteomes" id="UP000473826"/>
    </source>
</evidence>
<accession>A0A7D8Z7R9</accession>
<dbReference type="GO" id="GO:0033328">
    <property type="term" value="F:peroxisome membrane targeting sequence binding"/>
    <property type="evidence" value="ECO:0007669"/>
    <property type="project" value="TreeGrafter"/>
</dbReference>
<feature type="region of interest" description="Disordered" evidence="1">
    <location>
        <begin position="95"/>
        <end position="134"/>
    </location>
</feature>
<dbReference type="EMBL" id="QKWK01000001">
    <property type="protein sequence ID" value="TXT15844.1"/>
    <property type="molecule type" value="Genomic_DNA"/>
</dbReference>
<dbReference type="OrthoDB" id="21292at2759"/>
<feature type="compositionally biased region" description="Acidic residues" evidence="1">
    <location>
        <begin position="38"/>
        <end position="53"/>
    </location>
</feature>